<dbReference type="Pfam" id="PF05892">
    <property type="entry name" value="Tricho_coat"/>
    <property type="match status" value="1"/>
</dbReference>
<dbReference type="Proteomes" id="UP000290605">
    <property type="component" value="Segment"/>
</dbReference>
<dbReference type="PIRSF" id="PIRSF004075">
    <property type="entry name" value="Coat_protein_tricho/vitivirus"/>
    <property type="match status" value="1"/>
</dbReference>
<reference evidence="4 6" key="1">
    <citation type="journal article" date="2017" name="Arch. Virol.">
        <title>Determination of the complete genomic sequence of grapevine virus H, a novel vitivirus infecting grapevine.</title>
        <authorList>
            <person name="Candresse T."/>
            <person name="Theil S."/>
            <person name="Faure C."/>
            <person name="Marais A."/>
        </authorList>
    </citation>
    <scope>NUCLEOTIDE SEQUENCE [LARGE SCALE GENOMIC DNA]</scope>
    <source>
        <strain evidence="4">TT2016-3</strain>
    </source>
</reference>
<name>A0A288XSD9_9VIRU</name>
<evidence type="ECO:0000313" key="4">
    <source>
        <dbReference type="EMBL" id="ASN77906.1"/>
    </source>
</evidence>
<evidence type="ECO:0000313" key="6">
    <source>
        <dbReference type="Proteomes" id="UP000290605"/>
    </source>
</evidence>
<gene>
    <name evidence="5" type="primary">ORF4</name>
    <name evidence="5" type="ORF">GVH_gp4</name>
</gene>
<protein>
    <submittedName>
        <fullName evidence="4">Putative coat protein</fullName>
    </submittedName>
</protein>
<reference evidence="5" key="2">
    <citation type="submission" date="2019-11" db="EMBL/GenBank/DDBJ databases">
        <authorList>
            <person name="Hu R."/>
            <person name="Soltani N."/>
            <person name="Hajimorad R."/>
        </authorList>
    </citation>
    <scope>NUCLEOTIDE SEQUENCE</scope>
    <source>
        <strain evidence="5">Cultivated-TN1</strain>
    </source>
</reference>
<dbReference type="GO" id="GO:0019028">
    <property type="term" value="C:viral capsid"/>
    <property type="evidence" value="ECO:0007669"/>
    <property type="project" value="UniProtKB-KW"/>
</dbReference>
<keyword evidence="2 4" id="KW-0167">Capsid protein</keyword>
<keyword evidence="3" id="KW-0946">Virion</keyword>
<accession>A0A288XSD9</accession>
<dbReference type="OrthoDB" id="15433at10239"/>
<sequence>MGSFTRRDQMREVIKTLLLTGATPVENADDQGYDVPMYLETIFGYIAITGTSKKAEHYGEVDILGPKTNRDNIDSRGKVDIGLCVRKMLSLSATARMPPAAKATLRQMCEPFAHEAYVFLTRGAALGIFTQLAVKIARLGNKEPQVMFDFNSGLDLTSLTLQEATVIQGLNSRLFRTEGAKNVFNAQASVGEQASEV</sequence>
<organism evidence="4 6">
    <name type="scientific">Grapevine virus H</name>
    <dbReference type="NCBI Taxonomy" id="2045345"/>
    <lineage>
        <taxon>Viruses</taxon>
        <taxon>Riboviria</taxon>
        <taxon>Orthornavirae</taxon>
        <taxon>Kitrinoviricota</taxon>
        <taxon>Alsuviricetes</taxon>
        <taxon>Tymovirales</taxon>
        <taxon>Betaflexiviridae</taxon>
        <taxon>Trivirinae</taxon>
        <taxon>Vitivirus</taxon>
        <taxon>Vitivirus etavitis</taxon>
    </lineage>
</organism>
<comment type="subcellular location">
    <subcellularLocation>
        <location evidence="1">Virion</location>
    </subcellularLocation>
</comment>
<evidence type="ECO:0000256" key="2">
    <source>
        <dbReference type="ARBA" id="ARBA00022561"/>
    </source>
</evidence>
<evidence type="ECO:0000256" key="3">
    <source>
        <dbReference type="ARBA" id="ARBA00022844"/>
    </source>
</evidence>
<evidence type="ECO:0000256" key="1">
    <source>
        <dbReference type="ARBA" id="ARBA00004328"/>
    </source>
</evidence>
<dbReference type="EMBL" id="MF521889">
    <property type="protein sequence ID" value="ASN77906.1"/>
    <property type="molecule type" value="Genomic_RNA"/>
</dbReference>
<evidence type="ECO:0000313" key="5">
    <source>
        <dbReference type="EMBL" id="QOJ37887.1"/>
    </source>
</evidence>
<proteinExistence type="predicted"/>
<dbReference type="InterPro" id="IPR008879">
    <property type="entry name" value="Coat_protein_tricho/vitivirus"/>
</dbReference>
<keyword evidence="6" id="KW-1185">Reference proteome</keyword>
<dbReference type="EMBL" id="MN716768">
    <property type="protein sequence ID" value="QOJ37887.1"/>
    <property type="molecule type" value="Genomic_RNA"/>
</dbReference>